<dbReference type="Pfam" id="PF01648">
    <property type="entry name" value="ACPS"/>
    <property type="match status" value="1"/>
</dbReference>
<evidence type="ECO:0000256" key="3">
    <source>
        <dbReference type="ARBA" id="ARBA00022679"/>
    </source>
</evidence>
<dbReference type="EMBL" id="UHJJ01000005">
    <property type="protein sequence ID" value="SUQ14152.1"/>
    <property type="molecule type" value="Genomic_DNA"/>
</dbReference>
<dbReference type="GO" id="GO:0000287">
    <property type="term" value="F:magnesium ion binding"/>
    <property type="evidence" value="ECO:0007669"/>
    <property type="project" value="InterPro"/>
</dbReference>
<dbReference type="AlphaFoldDB" id="A0A315ZWL3"/>
<evidence type="ECO:0000256" key="1">
    <source>
        <dbReference type="ARBA" id="ARBA00001946"/>
    </source>
</evidence>
<dbReference type="InterPro" id="IPR008278">
    <property type="entry name" value="4-PPantetheinyl_Trfase_dom"/>
</dbReference>
<comment type="cofactor">
    <cofactor evidence="1">
        <name>Mg(2+)</name>
        <dbReference type="ChEBI" id="CHEBI:18420"/>
    </cofactor>
</comment>
<keyword evidence="5" id="KW-0460">Magnesium</keyword>
<dbReference type="InterPro" id="IPR050559">
    <property type="entry name" value="P-Pant_transferase_sf"/>
</dbReference>
<dbReference type="PANTHER" id="PTHR12215:SF10">
    <property type="entry name" value="L-AMINOADIPATE-SEMIALDEHYDE DEHYDROGENASE-PHOSPHOPANTETHEINYL TRANSFERASE"/>
    <property type="match status" value="1"/>
</dbReference>
<feature type="domain" description="4'-phosphopantetheinyl transferase" evidence="6">
    <location>
        <begin position="89"/>
        <end position="186"/>
    </location>
</feature>
<evidence type="ECO:0000256" key="4">
    <source>
        <dbReference type="ARBA" id="ARBA00022723"/>
    </source>
</evidence>
<dbReference type="Gene3D" id="3.90.470.20">
    <property type="entry name" value="4'-phosphopantetheinyl transferase domain"/>
    <property type="match status" value="1"/>
</dbReference>
<dbReference type="RefSeq" id="WP_109710783.1">
    <property type="nucleotide sequence ID" value="NZ_QGDS01000005.1"/>
</dbReference>
<gene>
    <name evidence="7" type="ORF">SAMN05216529_105127</name>
</gene>
<protein>
    <submittedName>
        <fullName evidence="7">Phosphopantetheine--protein transferase domain-containing protein</fullName>
    </submittedName>
</protein>
<dbReference type="GO" id="GO:0005829">
    <property type="term" value="C:cytosol"/>
    <property type="evidence" value="ECO:0007669"/>
    <property type="project" value="TreeGrafter"/>
</dbReference>
<reference evidence="8" key="1">
    <citation type="submission" date="2017-07" db="EMBL/GenBank/DDBJ databases">
        <authorList>
            <person name="Varghese N."/>
            <person name="Submissions S."/>
        </authorList>
    </citation>
    <scope>NUCLEOTIDE SEQUENCE [LARGE SCALE GENOMIC DNA]</scope>
    <source>
        <strain evidence="8">NLAE-zl-C134</strain>
    </source>
</reference>
<dbReference type="NCBIfam" id="TIGR00556">
    <property type="entry name" value="pantethn_trn"/>
    <property type="match status" value="1"/>
</dbReference>
<organism evidence="7 8">
    <name type="scientific">Faecalicatena contorta</name>
    <dbReference type="NCBI Taxonomy" id="39482"/>
    <lineage>
        <taxon>Bacteria</taxon>
        <taxon>Bacillati</taxon>
        <taxon>Bacillota</taxon>
        <taxon>Clostridia</taxon>
        <taxon>Lachnospirales</taxon>
        <taxon>Lachnospiraceae</taxon>
        <taxon>Faecalicatena</taxon>
    </lineage>
</organism>
<dbReference type="GO" id="GO:0008897">
    <property type="term" value="F:holo-[acyl-carrier-protein] synthase activity"/>
    <property type="evidence" value="ECO:0007669"/>
    <property type="project" value="InterPro"/>
</dbReference>
<dbReference type="InterPro" id="IPR004568">
    <property type="entry name" value="Ppantetheine-prot_Trfase_dom"/>
</dbReference>
<dbReference type="GO" id="GO:0006633">
    <property type="term" value="P:fatty acid biosynthetic process"/>
    <property type="evidence" value="ECO:0007669"/>
    <property type="project" value="InterPro"/>
</dbReference>
<sequence length="209" mass="24660">MIRTWLMDIRPLYEAGRYRACYEGLPAFRKEKADKHRYQKGKAQSAGAWMLLEKIRKEYEISEKAAFNLSHSGDYVLCSIDMDCCENTQIGCDIEEVKEANLRIAERFFCPSECRRIFEEKSKEQQNDLFYRFWVLKESFMKATRQGMAMDTRSFEIQLSRPPVLLKKPEGYPGEYYYQEYKVPGIPYKIAVCSTDKEIDSKIRMELKA</sequence>
<evidence type="ECO:0000313" key="8">
    <source>
        <dbReference type="Proteomes" id="UP000254051"/>
    </source>
</evidence>
<evidence type="ECO:0000313" key="7">
    <source>
        <dbReference type="EMBL" id="SUQ14152.1"/>
    </source>
</evidence>
<accession>A0A315ZWL3</accession>
<dbReference type="GO" id="GO:0019878">
    <property type="term" value="P:lysine biosynthetic process via aminoadipic acid"/>
    <property type="evidence" value="ECO:0007669"/>
    <property type="project" value="TreeGrafter"/>
</dbReference>
<dbReference type="OrthoDB" id="9808281at2"/>
<evidence type="ECO:0000256" key="2">
    <source>
        <dbReference type="ARBA" id="ARBA00010990"/>
    </source>
</evidence>
<dbReference type="Proteomes" id="UP000254051">
    <property type="component" value="Unassembled WGS sequence"/>
</dbReference>
<comment type="similarity">
    <text evidence="2">Belongs to the P-Pant transferase superfamily. Gsp/Sfp/HetI/AcpT family.</text>
</comment>
<dbReference type="PANTHER" id="PTHR12215">
    <property type="entry name" value="PHOSPHOPANTETHEINE TRANSFERASE"/>
    <property type="match status" value="1"/>
</dbReference>
<dbReference type="SUPFAM" id="SSF56214">
    <property type="entry name" value="4'-phosphopantetheinyl transferase"/>
    <property type="match status" value="2"/>
</dbReference>
<name>A0A315ZWL3_9FIRM</name>
<keyword evidence="4" id="KW-0479">Metal-binding</keyword>
<keyword evidence="8" id="KW-1185">Reference proteome</keyword>
<evidence type="ECO:0000256" key="5">
    <source>
        <dbReference type="ARBA" id="ARBA00022842"/>
    </source>
</evidence>
<dbReference type="InterPro" id="IPR037143">
    <property type="entry name" value="4-PPantetheinyl_Trfase_dom_sf"/>
</dbReference>
<keyword evidence="3 7" id="KW-0808">Transferase</keyword>
<evidence type="ECO:0000259" key="6">
    <source>
        <dbReference type="Pfam" id="PF01648"/>
    </source>
</evidence>
<proteinExistence type="inferred from homology"/>